<accession>A0A512BDG2</accession>
<comment type="caution">
    <text evidence="1">The sequence shown here is derived from an EMBL/GenBank/DDBJ whole genome shotgun (WGS) entry which is preliminary data.</text>
</comment>
<reference evidence="1 2" key="1">
    <citation type="submission" date="2019-07" db="EMBL/GenBank/DDBJ databases">
        <title>Whole genome shotgun sequence of Segetibacter aerophilus NBRC 106135.</title>
        <authorList>
            <person name="Hosoyama A."/>
            <person name="Uohara A."/>
            <person name="Ohji S."/>
            <person name="Ichikawa N."/>
        </authorList>
    </citation>
    <scope>NUCLEOTIDE SEQUENCE [LARGE SCALE GENOMIC DNA]</scope>
    <source>
        <strain evidence="1 2">NBRC 106135</strain>
    </source>
</reference>
<gene>
    <name evidence="1" type="ORF">SAE01_24990</name>
</gene>
<organism evidence="1 2">
    <name type="scientific">Segetibacter aerophilus</name>
    <dbReference type="NCBI Taxonomy" id="670293"/>
    <lineage>
        <taxon>Bacteria</taxon>
        <taxon>Pseudomonadati</taxon>
        <taxon>Bacteroidota</taxon>
        <taxon>Chitinophagia</taxon>
        <taxon>Chitinophagales</taxon>
        <taxon>Chitinophagaceae</taxon>
        <taxon>Segetibacter</taxon>
    </lineage>
</organism>
<evidence type="ECO:0008006" key="3">
    <source>
        <dbReference type="Google" id="ProtNLM"/>
    </source>
</evidence>
<dbReference type="InterPro" id="IPR025345">
    <property type="entry name" value="DUF4249"/>
</dbReference>
<evidence type="ECO:0000313" key="1">
    <source>
        <dbReference type="EMBL" id="GEO10003.1"/>
    </source>
</evidence>
<dbReference type="Proteomes" id="UP000321513">
    <property type="component" value="Unassembled WGS sequence"/>
</dbReference>
<evidence type="ECO:0000313" key="2">
    <source>
        <dbReference type="Proteomes" id="UP000321513"/>
    </source>
</evidence>
<sequence>MRKVWMVIWVVIIAIVWVGCKERFDPKIPSSQSNYLVVEGFINARGFTTIKLSRTVAIKDSSKVKPELNAIVTIKGEDNSTFNVRATGKGSYVSDSLILKPAQKYRLQIKTTTGEYLSEYVAVKQTPLIDSISWKYKNSDVEISVNTHDQQNNTRYYKWDYEETWEIHSAYMTYYEYKNGAVTPRQSFDEILKLFYCWRNESSQRIIIGSSAQLANDVISSAPLISIPMHAERFSVRYSILVRQYSLDRKGYDFFSMMKSNTESLGSIFDPLPSEVTGNISCVSNPNEKVIGYIPASTVNEKRIFISNVPSRFTLDCQPTYVANNRDSFRVYYDMGGLLPYQAEGTPGPIKGYYSAYPDCVDCTLRGTNVKPSFW</sequence>
<protein>
    <recommendedName>
        <fullName evidence="3">DUF4249 domain-containing protein</fullName>
    </recommendedName>
</protein>
<name>A0A512BDG2_9BACT</name>
<proteinExistence type="predicted"/>
<dbReference type="EMBL" id="BJYT01000008">
    <property type="protein sequence ID" value="GEO10003.1"/>
    <property type="molecule type" value="Genomic_DNA"/>
</dbReference>
<dbReference type="RefSeq" id="WP_147204114.1">
    <property type="nucleotide sequence ID" value="NZ_BJYT01000008.1"/>
</dbReference>
<dbReference type="AlphaFoldDB" id="A0A512BDG2"/>
<dbReference type="OrthoDB" id="1062680at2"/>
<keyword evidence="2" id="KW-1185">Reference proteome</keyword>
<dbReference type="PROSITE" id="PS51257">
    <property type="entry name" value="PROKAR_LIPOPROTEIN"/>
    <property type="match status" value="1"/>
</dbReference>
<dbReference type="Pfam" id="PF14054">
    <property type="entry name" value="DUF4249"/>
    <property type="match status" value="1"/>
</dbReference>